<evidence type="ECO:0000259" key="3">
    <source>
        <dbReference type="PROSITE" id="PS51831"/>
    </source>
</evidence>
<reference evidence="4" key="1">
    <citation type="submission" date="2022-08" db="EMBL/GenBank/DDBJ databases">
        <title>Genomic Encyclopedia of Type Strains, Phase V (KMG-V): Genome sequencing to study the core and pangenomes of soil and plant-associated prokaryotes.</title>
        <authorList>
            <person name="Whitman W."/>
        </authorList>
    </citation>
    <scope>NUCLEOTIDE SEQUENCE</scope>
    <source>
        <strain evidence="4">SP3026</strain>
    </source>
</reference>
<dbReference type="InterPro" id="IPR006261">
    <property type="entry name" value="dGTPase"/>
</dbReference>
<dbReference type="NCBIfam" id="TIGR01353">
    <property type="entry name" value="dGTP_triPase"/>
    <property type="match status" value="1"/>
</dbReference>
<keyword evidence="1 4" id="KW-0378">Hydrolase</keyword>
<dbReference type="InterPro" id="IPR026875">
    <property type="entry name" value="PHydrolase_assoc_dom"/>
</dbReference>
<dbReference type="NCBIfam" id="NF041026">
    <property type="entry name" value="antiphage_dGTPase"/>
    <property type="match status" value="1"/>
</dbReference>
<evidence type="ECO:0000256" key="1">
    <source>
        <dbReference type="ARBA" id="ARBA00022801"/>
    </source>
</evidence>
<dbReference type="Gene3D" id="1.10.3210.10">
    <property type="entry name" value="Hypothetical protein af1432"/>
    <property type="match status" value="1"/>
</dbReference>
<gene>
    <name evidence="4" type="ORF">GGP45_003040</name>
</gene>
<proteinExistence type="predicted"/>
<dbReference type="GO" id="GO:0008832">
    <property type="term" value="F:dGTPase activity"/>
    <property type="evidence" value="ECO:0007669"/>
    <property type="project" value="UniProtKB-EC"/>
</dbReference>
<dbReference type="Pfam" id="PF13286">
    <property type="entry name" value="HD_assoc"/>
    <property type="match status" value="1"/>
</dbReference>
<dbReference type="Proteomes" id="UP001155144">
    <property type="component" value="Unassembled WGS sequence"/>
</dbReference>
<dbReference type="EC" id="3.1.5.1" evidence="4"/>
<organism evidence="4 5">
    <name type="scientific">Salinibacter ruber</name>
    <dbReference type="NCBI Taxonomy" id="146919"/>
    <lineage>
        <taxon>Bacteria</taxon>
        <taxon>Pseudomonadati</taxon>
        <taxon>Rhodothermota</taxon>
        <taxon>Rhodothermia</taxon>
        <taxon>Rhodothermales</taxon>
        <taxon>Salinibacteraceae</taxon>
        <taxon>Salinibacter</taxon>
    </lineage>
</organism>
<evidence type="ECO:0000313" key="4">
    <source>
        <dbReference type="EMBL" id="MCS4122673.1"/>
    </source>
</evidence>
<comment type="caution">
    <text evidence="4">The sequence shown here is derived from an EMBL/GenBank/DDBJ whole genome shotgun (WGS) entry which is preliminary data.</text>
</comment>
<dbReference type="InterPro" id="IPR006674">
    <property type="entry name" value="HD_domain"/>
</dbReference>
<dbReference type="EMBL" id="JANUBL010000008">
    <property type="protein sequence ID" value="MCS4122673.1"/>
    <property type="molecule type" value="Genomic_DNA"/>
</dbReference>
<sequence>MEVAQIARGLVHILKQRSSDNQYLPSYSLIEATALGHDIGHPPHGHSGEIALNYVMRDHGGFEGNAQTLRLLARQELYSDDYGLDLTRRALLGVLKYPASYSRVRQRKWPDPPSSPSELKRDNWTPPKCYFDEDQEIVDWILDPLPIEDREAFQSLSKTPSADGNGETQHKSLDASIMDVADDVAYGVHDLEDAIKLDLIEEQDLREKIEETLDPDWAETVGISDPGTLAENLSCTSSRKQAVGKLVHAFLQSTRLDKKDTFDSPLLDLTVHMEEPARDFLDALDDLKVEKVIGRATTQQMEYRGRLLIVRLFEALASDPERLLKSWYREQYNQYEDAGDDQAARRVICDYIAGMTDEYATEVYERLHMPHSGHVSAAR</sequence>
<dbReference type="PROSITE" id="PS51831">
    <property type="entry name" value="HD"/>
    <property type="match status" value="1"/>
</dbReference>
<accession>A0A9X2V8K3</accession>
<dbReference type="AlphaFoldDB" id="A0A9X2V8K3"/>
<feature type="domain" description="HD" evidence="3">
    <location>
        <begin position="1"/>
        <end position="187"/>
    </location>
</feature>
<evidence type="ECO:0000256" key="2">
    <source>
        <dbReference type="SAM" id="MobiDB-lite"/>
    </source>
</evidence>
<name>A0A9X2V8K3_9BACT</name>
<feature type="region of interest" description="Disordered" evidence="2">
    <location>
        <begin position="105"/>
        <end position="127"/>
    </location>
</feature>
<dbReference type="SUPFAM" id="SSF109604">
    <property type="entry name" value="HD-domain/PDEase-like"/>
    <property type="match status" value="1"/>
</dbReference>
<dbReference type="InterPro" id="IPR003607">
    <property type="entry name" value="HD/PDEase_dom"/>
</dbReference>
<evidence type="ECO:0000313" key="5">
    <source>
        <dbReference type="Proteomes" id="UP001155144"/>
    </source>
</evidence>
<dbReference type="CDD" id="cd00077">
    <property type="entry name" value="HDc"/>
    <property type="match status" value="1"/>
</dbReference>
<dbReference type="Pfam" id="PF01966">
    <property type="entry name" value="HD"/>
    <property type="match status" value="1"/>
</dbReference>
<protein>
    <submittedName>
        <fullName evidence="4">DGTPase</fullName>
        <ecNumber evidence="4">3.1.5.1</ecNumber>
    </submittedName>
</protein>
<dbReference type="NCBIfam" id="NF003701">
    <property type="entry name" value="PRK05318.1"/>
    <property type="match status" value="1"/>
</dbReference>